<proteinExistence type="predicted"/>
<dbReference type="Proteomes" id="UP000799324">
    <property type="component" value="Unassembled WGS sequence"/>
</dbReference>
<dbReference type="InterPro" id="IPR011333">
    <property type="entry name" value="SKP1/BTB/POZ_sf"/>
</dbReference>
<accession>A0A6A6SVQ7</accession>
<dbReference type="CDD" id="cd18186">
    <property type="entry name" value="BTB_POZ_ZBTB_KLHL-like"/>
    <property type="match status" value="1"/>
</dbReference>
<name>A0A6A6SVQ7_9PLEO</name>
<sequence length="140" mass="15767">RLRVSSQAMSIASPVFAAMFNGRFSEGQNLSSASPKEVDLPDDDDKLMTWLVKIIHSKTLDMPKSIDVQELAQFGVLCDKYDCVEATRPWSKTWVSQVITKPGIANSIMAEKLLSATYIFDLPHEFEQITRMMIIDRDAP</sequence>
<evidence type="ECO:0000313" key="2">
    <source>
        <dbReference type="Proteomes" id="UP000799324"/>
    </source>
</evidence>
<gene>
    <name evidence="1" type="ORF">K491DRAFT_555608</name>
</gene>
<protein>
    <recommendedName>
        <fullName evidence="3">BTB domain-containing protein</fullName>
    </recommendedName>
</protein>
<dbReference type="EMBL" id="MU004420">
    <property type="protein sequence ID" value="KAF2651682.1"/>
    <property type="molecule type" value="Genomic_DNA"/>
</dbReference>
<organism evidence="1 2">
    <name type="scientific">Lophiostoma macrostomum CBS 122681</name>
    <dbReference type="NCBI Taxonomy" id="1314788"/>
    <lineage>
        <taxon>Eukaryota</taxon>
        <taxon>Fungi</taxon>
        <taxon>Dikarya</taxon>
        <taxon>Ascomycota</taxon>
        <taxon>Pezizomycotina</taxon>
        <taxon>Dothideomycetes</taxon>
        <taxon>Pleosporomycetidae</taxon>
        <taxon>Pleosporales</taxon>
        <taxon>Lophiostomataceae</taxon>
        <taxon>Lophiostoma</taxon>
    </lineage>
</organism>
<feature type="non-terminal residue" evidence="1">
    <location>
        <position position="140"/>
    </location>
</feature>
<dbReference type="OrthoDB" id="5275938at2759"/>
<keyword evidence="2" id="KW-1185">Reference proteome</keyword>
<dbReference type="Gene3D" id="3.30.710.10">
    <property type="entry name" value="Potassium Channel Kv1.1, Chain A"/>
    <property type="match status" value="1"/>
</dbReference>
<feature type="non-terminal residue" evidence="1">
    <location>
        <position position="1"/>
    </location>
</feature>
<reference evidence="1" key="1">
    <citation type="journal article" date="2020" name="Stud. Mycol.">
        <title>101 Dothideomycetes genomes: a test case for predicting lifestyles and emergence of pathogens.</title>
        <authorList>
            <person name="Haridas S."/>
            <person name="Albert R."/>
            <person name="Binder M."/>
            <person name="Bloem J."/>
            <person name="Labutti K."/>
            <person name="Salamov A."/>
            <person name="Andreopoulos B."/>
            <person name="Baker S."/>
            <person name="Barry K."/>
            <person name="Bills G."/>
            <person name="Bluhm B."/>
            <person name="Cannon C."/>
            <person name="Castanera R."/>
            <person name="Culley D."/>
            <person name="Daum C."/>
            <person name="Ezra D."/>
            <person name="Gonzalez J."/>
            <person name="Henrissat B."/>
            <person name="Kuo A."/>
            <person name="Liang C."/>
            <person name="Lipzen A."/>
            <person name="Lutzoni F."/>
            <person name="Magnuson J."/>
            <person name="Mondo S."/>
            <person name="Nolan M."/>
            <person name="Ohm R."/>
            <person name="Pangilinan J."/>
            <person name="Park H.-J."/>
            <person name="Ramirez L."/>
            <person name="Alfaro M."/>
            <person name="Sun H."/>
            <person name="Tritt A."/>
            <person name="Yoshinaga Y."/>
            <person name="Zwiers L.-H."/>
            <person name="Turgeon B."/>
            <person name="Goodwin S."/>
            <person name="Spatafora J."/>
            <person name="Crous P."/>
            <person name="Grigoriev I."/>
        </authorList>
    </citation>
    <scope>NUCLEOTIDE SEQUENCE</scope>
    <source>
        <strain evidence="1">CBS 122681</strain>
    </source>
</reference>
<evidence type="ECO:0000313" key="1">
    <source>
        <dbReference type="EMBL" id="KAF2651682.1"/>
    </source>
</evidence>
<evidence type="ECO:0008006" key="3">
    <source>
        <dbReference type="Google" id="ProtNLM"/>
    </source>
</evidence>
<dbReference type="AlphaFoldDB" id="A0A6A6SVQ7"/>